<dbReference type="EC" id="2.3.1.-" evidence="1"/>
<dbReference type="RefSeq" id="WP_310885785.1">
    <property type="nucleotide sequence ID" value="NZ_CP121646.1"/>
</dbReference>
<keyword evidence="1" id="KW-0808">Transferase</keyword>
<sequence>MTFAPNPTMAVEVIAYNRASRALRKEFDLLQCRVYAEPEQDADPAPLHDPALDALSFYICADDGRVISYTAVVSKTIRHGMHTFSITGLSHVMTDPAYRGRHLGLRTVAAATRCIERSSADIGLFTCDPPLAQFYERAGAWPVVPDVVLIGSRDEEALSSATLKKVVLMRLLSTKARGVGSSFTNATIDLDLPVGQFL</sequence>
<evidence type="ECO:0000313" key="1">
    <source>
        <dbReference type="EMBL" id="WFU66845.1"/>
    </source>
</evidence>
<organism evidence="1 2">
    <name type="scientific">Bradyrhizobium brasilense</name>
    <dbReference type="NCBI Taxonomy" id="1419277"/>
    <lineage>
        <taxon>Bacteria</taxon>
        <taxon>Pseudomonadati</taxon>
        <taxon>Pseudomonadota</taxon>
        <taxon>Alphaproteobacteria</taxon>
        <taxon>Hyphomicrobiales</taxon>
        <taxon>Nitrobacteraceae</taxon>
        <taxon>Bradyrhizobium</taxon>
    </lineage>
</organism>
<dbReference type="GO" id="GO:0016746">
    <property type="term" value="F:acyltransferase activity"/>
    <property type="evidence" value="ECO:0007669"/>
    <property type="project" value="UniProtKB-KW"/>
</dbReference>
<dbReference type="SUPFAM" id="SSF55729">
    <property type="entry name" value="Acyl-CoA N-acyltransferases (Nat)"/>
    <property type="match status" value="1"/>
</dbReference>
<keyword evidence="1" id="KW-0012">Acyltransferase</keyword>
<accession>A0ABY8JME8</accession>
<dbReference type="EMBL" id="CP121646">
    <property type="protein sequence ID" value="WFU66845.1"/>
    <property type="molecule type" value="Genomic_DNA"/>
</dbReference>
<dbReference type="Gene3D" id="3.40.630.30">
    <property type="match status" value="1"/>
</dbReference>
<keyword evidence="2" id="KW-1185">Reference proteome</keyword>
<proteinExistence type="predicted"/>
<protein>
    <submittedName>
        <fullName evidence="1">GNAT family N-acetyltransferase</fullName>
        <ecNumber evidence="1">2.3.1.-</ecNumber>
    </submittedName>
</protein>
<reference evidence="1 2" key="1">
    <citation type="submission" date="2023-04" db="EMBL/GenBank/DDBJ databases">
        <title>Australian commercial rhizobial inoculants.</title>
        <authorList>
            <person name="Kohlmeier M.G."/>
            <person name="O'Hara G.W."/>
            <person name="Colombi E."/>
            <person name="Ramsay J.P."/>
            <person name="Terpolilli J."/>
        </authorList>
    </citation>
    <scope>NUCLEOTIDE SEQUENCE [LARGE SCALE GENOMIC DNA]</scope>
    <source>
        <strain evidence="1 2">CB627</strain>
    </source>
</reference>
<dbReference type="InterPro" id="IPR016181">
    <property type="entry name" value="Acyl_CoA_acyltransferase"/>
</dbReference>
<name>A0ABY8JME8_9BRAD</name>
<evidence type="ECO:0000313" key="2">
    <source>
        <dbReference type="Proteomes" id="UP001221546"/>
    </source>
</evidence>
<dbReference type="Pfam" id="PF13527">
    <property type="entry name" value="Acetyltransf_9"/>
    <property type="match status" value="1"/>
</dbReference>
<gene>
    <name evidence="1" type="ORF">QA636_15700</name>
</gene>
<dbReference type="Proteomes" id="UP001221546">
    <property type="component" value="Chromosome"/>
</dbReference>